<evidence type="ECO:0000313" key="2">
    <source>
        <dbReference type="Proteomes" id="UP001159363"/>
    </source>
</evidence>
<keyword evidence="2" id="KW-1185">Reference proteome</keyword>
<protein>
    <submittedName>
        <fullName evidence="1">Uncharacterized protein</fullName>
    </submittedName>
</protein>
<dbReference type="Proteomes" id="UP001159363">
    <property type="component" value="Chromosome 4"/>
</dbReference>
<organism evidence="1 2">
    <name type="scientific">Dryococelus australis</name>
    <dbReference type="NCBI Taxonomy" id="614101"/>
    <lineage>
        <taxon>Eukaryota</taxon>
        <taxon>Metazoa</taxon>
        <taxon>Ecdysozoa</taxon>
        <taxon>Arthropoda</taxon>
        <taxon>Hexapoda</taxon>
        <taxon>Insecta</taxon>
        <taxon>Pterygota</taxon>
        <taxon>Neoptera</taxon>
        <taxon>Polyneoptera</taxon>
        <taxon>Phasmatodea</taxon>
        <taxon>Verophasmatodea</taxon>
        <taxon>Anareolatae</taxon>
        <taxon>Phasmatidae</taxon>
        <taxon>Eurycanthinae</taxon>
        <taxon>Dryococelus</taxon>
    </lineage>
</organism>
<proteinExistence type="predicted"/>
<gene>
    <name evidence="1" type="ORF">PR048_015444</name>
</gene>
<dbReference type="EMBL" id="JARBHB010000005">
    <property type="protein sequence ID" value="KAJ8883600.1"/>
    <property type="molecule type" value="Genomic_DNA"/>
</dbReference>
<name>A0ABQ9HH91_9NEOP</name>
<comment type="caution">
    <text evidence="1">The sequence shown here is derived from an EMBL/GenBank/DDBJ whole genome shotgun (WGS) entry which is preliminary data.</text>
</comment>
<reference evidence="1 2" key="1">
    <citation type="submission" date="2023-02" db="EMBL/GenBank/DDBJ databases">
        <title>LHISI_Scaffold_Assembly.</title>
        <authorList>
            <person name="Stuart O.P."/>
            <person name="Cleave R."/>
            <person name="Magrath M.J.L."/>
            <person name="Mikheyev A.S."/>
        </authorList>
    </citation>
    <scope>NUCLEOTIDE SEQUENCE [LARGE SCALE GENOMIC DNA]</scope>
    <source>
        <strain evidence="1">Daus_M_001</strain>
        <tissue evidence="1">Leg muscle</tissue>
    </source>
</reference>
<accession>A0ABQ9HH91</accession>
<evidence type="ECO:0000313" key="1">
    <source>
        <dbReference type="EMBL" id="KAJ8883600.1"/>
    </source>
</evidence>
<sequence length="420" mass="46687">MRNRLVNPTTYALYGIGVSGQPRRWFIRYPEATGYNNCWPLSRTEPGQRRQVREPGRTTQVRQMVFGELGKQGVTRRRRPAAEWEVRLLSSAHWRARRRHDIGDQKKKEFVTSQLKRYEHLEARLLTGAPVNEQTCEASGEKIDGGVCIFIVVYNRMTAPVQCSFPGRWRRSSSRCDRPPLADGATRGIYYPCRDATPGASERCVVSGGREGGLRGPGEPAIGGGLVPRGMQITPDYSPPTQANRARLPAGSLQDFRMWESCRTMPLVGWYSRGSPALLHTHVVSPTSALKTPMLRAAQISPLHSSCASHENGLTCCSSVSMDEIISRGSKQSLFTRRANSPFTVLILATLTKLSLPRKTSTTRAMHQHNGGTLYIIVLHKDKSTRSQVVLWDGAFSTTLQCVKVLTMPPLPEVLADGLY</sequence>